<dbReference type="Pfam" id="PF21178">
    <property type="entry name" value="Itf52_C"/>
    <property type="match status" value="1"/>
</dbReference>
<gene>
    <name evidence="5" type="ORF">AMAG_11062</name>
</gene>
<organism evidence="5 6">
    <name type="scientific">Allomyces macrogynus (strain ATCC 38327)</name>
    <name type="common">Allomyces javanicus var. macrogynus</name>
    <dbReference type="NCBI Taxonomy" id="578462"/>
    <lineage>
        <taxon>Eukaryota</taxon>
        <taxon>Fungi</taxon>
        <taxon>Fungi incertae sedis</taxon>
        <taxon>Blastocladiomycota</taxon>
        <taxon>Blastocladiomycetes</taxon>
        <taxon>Blastocladiales</taxon>
        <taxon>Blastocladiaceae</taxon>
        <taxon>Allomyces</taxon>
    </lineage>
</organism>
<dbReference type="OrthoDB" id="10259368at2759"/>
<dbReference type="GO" id="GO:0005814">
    <property type="term" value="C:centriole"/>
    <property type="evidence" value="ECO:0007669"/>
    <property type="project" value="TreeGrafter"/>
</dbReference>
<protein>
    <recommendedName>
        <fullName evidence="7">ABC-type uncharacterized transport system domain-containing protein</fullName>
    </recommendedName>
</protein>
<evidence type="ECO:0000256" key="1">
    <source>
        <dbReference type="SAM" id="MobiDB-lite"/>
    </source>
</evidence>
<evidence type="ECO:0000259" key="4">
    <source>
        <dbReference type="Pfam" id="PF23355"/>
    </source>
</evidence>
<feature type="region of interest" description="Disordered" evidence="1">
    <location>
        <begin position="1"/>
        <end position="31"/>
    </location>
</feature>
<feature type="compositionally biased region" description="Gly residues" evidence="1">
    <location>
        <begin position="8"/>
        <end position="28"/>
    </location>
</feature>
<proteinExistence type="predicted"/>
<dbReference type="InterPro" id="IPR055460">
    <property type="entry name" value="IFT52_central"/>
</dbReference>
<dbReference type="GO" id="GO:0042073">
    <property type="term" value="P:intraciliary transport"/>
    <property type="evidence" value="ECO:0007669"/>
    <property type="project" value="TreeGrafter"/>
</dbReference>
<dbReference type="PANTHER" id="PTHR12969:SF7">
    <property type="entry name" value="INTRAFLAGELLAR TRANSPORT PROTEIN 52 HOMOLOG"/>
    <property type="match status" value="1"/>
</dbReference>
<feature type="domain" description="Intraflagellar transport protein 52 C-terminal" evidence="2">
    <location>
        <begin position="429"/>
        <end position="483"/>
    </location>
</feature>
<dbReference type="GO" id="GO:0005929">
    <property type="term" value="C:cilium"/>
    <property type="evidence" value="ECO:0007669"/>
    <property type="project" value="TreeGrafter"/>
</dbReference>
<feature type="domain" description="IFT52 GIFT" evidence="4">
    <location>
        <begin position="70"/>
        <end position="321"/>
    </location>
</feature>
<dbReference type="Pfam" id="PF23352">
    <property type="entry name" value="IFT52_central"/>
    <property type="match status" value="1"/>
</dbReference>
<evidence type="ECO:0000313" key="6">
    <source>
        <dbReference type="Proteomes" id="UP000054350"/>
    </source>
</evidence>
<evidence type="ECO:0000259" key="2">
    <source>
        <dbReference type="Pfam" id="PF21178"/>
    </source>
</evidence>
<dbReference type="EMBL" id="GG745347">
    <property type="protein sequence ID" value="KNE65434.1"/>
    <property type="molecule type" value="Genomic_DNA"/>
</dbReference>
<dbReference type="Proteomes" id="UP000054350">
    <property type="component" value="Unassembled WGS sequence"/>
</dbReference>
<dbReference type="InterPro" id="IPR039975">
    <property type="entry name" value="IFT52"/>
</dbReference>
<name>A0A0L0SSW2_ALLM3</name>
<dbReference type="PANTHER" id="PTHR12969">
    <property type="entry name" value="NGD5/OSM-6/IFT52"/>
    <property type="match status" value="1"/>
</dbReference>
<keyword evidence="6" id="KW-1185">Reference proteome</keyword>
<dbReference type="CDD" id="cd23683">
    <property type="entry name" value="IFT52_CTD"/>
    <property type="match status" value="1"/>
</dbReference>
<dbReference type="GO" id="GO:0030992">
    <property type="term" value="C:intraciliary transport particle B"/>
    <property type="evidence" value="ECO:0007669"/>
    <property type="project" value="TreeGrafter"/>
</dbReference>
<evidence type="ECO:0000259" key="3">
    <source>
        <dbReference type="Pfam" id="PF23352"/>
    </source>
</evidence>
<dbReference type="InterPro" id="IPR048643">
    <property type="entry name" value="Itf52_C"/>
</dbReference>
<accession>A0A0L0SSW2</accession>
<evidence type="ECO:0008006" key="7">
    <source>
        <dbReference type="Google" id="ProtNLM"/>
    </source>
</evidence>
<feature type="domain" description="IFT52 central" evidence="3">
    <location>
        <begin position="337"/>
        <end position="417"/>
    </location>
</feature>
<dbReference type="STRING" id="578462.A0A0L0SSW2"/>
<dbReference type="VEuPathDB" id="FungiDB:AMAG_11062"/>
<dbReference type="Pfam" id="PF23355">
    <property type="entry name" value="IFT52_GIFT"/>
    <property type="match status" value="1"/>
</dbReference>
<dbReference type="GO" id="GO:0060271">
    <property type="term" value="P:cilium assembly"/>
    <property type="evidence" value="ECO:0007669"/>
    <property type="project" value="TreeGrafter"/>
</dbReference>
<evidence type="ECO:0000313" key="5">
    <source>
        <dbReference type="EMBL" id="KNE65434.1"/>
    </source>
</evidence>
<reference evidence="6" key="2">
    <citation type="submission" date="2009-11" db="EMBL/GenBank/DDBJ databases">
        <title>The Genome Sequence of Allomyces macrogynus strain ATCC 38327.</title>
        <authorList>
            <consortium name="The Broad Institute Genome Sequencing Platform"/>
            <person name="Russ C."/>
            <person name="Cuomo C."/>
            <person name="Shea T."/>
            <person name="Young S.K."/>
            <person name="Zeng Q."/>
            <person name="Koehrsen M."/>
            <person name="Haas B."/>
            <person name="Borodovsky M."/>
            <person name="Guigo R."/>
            <person name="Alvarado L."/>
            <person name="Berlin A."/>
            <person name="Borenstein D."/>
            <person name="Chen Z."/>
            <person name="Engels R."/>
            <person name="Freedman E."/>
            <person name="Gellesch M."/>
            <person name="Goldberg J."/>
            <person name="Griggs A."/>
            <person name="Gujja S."/>
            <person name="Heiman D."/>
            <person name="Hepburn T."/>
            <person name="Howarth C."/>
            <person name="Jen D."/>
            <person name="Larson L."/>
            <person name="Lewis B."/>
            <person name="Mehta T."/>
            <person name="Park D."/>
            <person name="Pearson M."/>
            <person name="Roberts A."/>
            <person name="Saif S."/>
            <person name="Shenoy N."/>
            <person name="Sisk P."/>
            <person name="Stolte C."/>
            <person name="Sykes S."/>
            <person name="Walk T."/>
            <person name="White J."/>
            <person name="Yandava C."/>
            <person name="Burger G."/>
            <person name="Gray M.W."/>
            <person name="Holland P.W.H."/>
            <person name="King N."/>
            <person name="Lang F.B.F."/>
            <person name="Roger A.J."/>
            <person name="Ruiz-Trillo I."/>
            <person name="Lander E."/>
            <person name="Nusbaum C."/>
        </authorList>
    </citation>
    <scope>NUCLEOTIDE SEQUENCE [LARGE SCALE GENOMIC DNA]</scope>
    <source>
        <strain evidence="6">ATCC 38327</strain>
    </source>
</reference>
<sequence length="496" mass="53642">MLSSPSRGGYGGAPSNGLGSTGMGGPGNGSMAMRNPSMASIMSAASSALSGTVAVAVGRTTAPLKAQPLILFDVQKREAYSPAMTLKAMQRRLRAGFKIAVNKDEITLNRIFEASLLVFCGPKDKFTSAEFSALKSYLDIGGSILYLVGEGGETASGSNFNYLLEEYGMSVNADSVTRTSYFKYFHPKEAFVDNGVLNREFERVAGQYGGHSTSSPVKPASTVTVGADDNGLSFVFPFGATINVQKPSIPILSSGSMSYPLNRPVAAVYSHPNGKGKLAVVASVDMFADQYMDKEDNGKIFQVLIDWLTSDRVQLNSIDANEPEIADYHYLPDTMQLAERPRACLQETEDLPRDFTKLFDHTLFTLDLTHVPAAIQAYSALRLKHEPLTLIQPQFETPLPALQPAVFPPMLRDLPAPPLELFDLDEHLASPAAKLAQLAAKCTDDDLEYYVREAGAILGIADRISAAELAGPAAAKVILDFAFRHIVNWKRLHHAV</sequence>
<dbReference type="Gene3D" id="6.10.250.2800">
    <property type="match status" value="1"/>
</dbReference>
<reference evidence="5 6" key="1">
    <citation type="submission" date="2009-11" db="EMBL/GenBank/DDBJ databases">
        <title>Annotation of Allomyces macrogynus ATCC 38327.</title>
        <authorList>
            <consortium name="The Broad Institute Genome Sequencing Platform"/>
            <person name="Russ C."/>
            <person name="Cuomo C."/>
            <person name="Burger G."/>
            <person name="Gray M.W."/>
            <person name="Holland P.W.H."/>
            <person name="King N."/>
            <person name="Lang F.B.F."/>
            <person name="Roger A.J."/>
            <person name="Ruiz-Trillo I."/>
            <person name="Young S.K."/>
            <person name="Zeng Q."/>
            <person name="Gargeya S."/>
            <person name="Fitzgerald M."/>
            <person name="Haas B."/>
            <person name="Abouelleil A."/>
            <person name="Alvarado L."/>
            <person name="Arachchi H.M."/>
            <person name="Berlin A."/>
            <person name="Chapman S.B."/>
            <person name="Gearin G."/>
            <person name="Goldberg J."/>
            <person name="Griggs A."/>
            <person name="Gujja S."/>
            <person name="Hansen M."/>
            <person name="Heiman D."/>
            <person name="Howarth C."/>
            <person name="Larimer J."/>
            <person name="Lui A."/>
            <person name="MacDonald P.J.P."/>
            <person name="McCowen C."/>
            <person name="Montmayeur A."/>
            <person name="Murphy C."/>
            <person name="Neiman D."/>
            <person name="Pearson M."/>
            <person name="Priest M."/>
            <person name="Roberts A."/>
            <person name="Saif S."/>
            <person name="Shea T."/>
            <person name="Sisk P."/>
            <person name="Stolte C."/>
            <person name="Sykes S."/>
            <person name="Wortman J."/>
            <person name="Nusbaum C."/>
            <person name="Birren B."/>
        </authorList>
    </citation>
    <scope>NUCLEOTIDE SEQUENCE [LARGE SCALE GENOMIC DNA]</scope>
    <source>
        <strain evidence="5 6">ATCC 38327</strain>
    </source>
</reference>
<dbReference type="AlphaFoldDB" id="A0A0L0SSW2"/>
<dbReference type="eggNOG" id="KOG3861">
    <property type="taxonomic scope" value="Eukaryota"/>
</dbReference>
<dbReference type="InterPro" id="IPR055458">
    <property type="entry name" value="IFT52_GIFT"/>
</dbReference>